<feature type="transmembrane region" description="Helical" evidence="1">
    <location>
        <begin position="386"/>
        <end position="406"/>
    </location>
</feature>
<evidence type="ECO:0000313" key="2">
    <source>
        <dbReference type="EMBL" id="OBA25977.1"/>
    </source>
</evidence>
<feature type="transmembrane region" description="Helical" evidence="1">
    <location>
        <begin position="418"/>
        <end position="439"/>
    </location>
</feature>
<dbReference type="Proteomes" id="UP000092321">
    <property type="component" value="Unassembled WGS sequence"/>
</dbReference>
<feature type="transmembrane region" description="Helical" evidence="1">
    <location>
        <begin position="344"/>
        <end position="365"/>
    </location>
</feature>
<proteinExistence type="predicted"/>
<gene>
    <name evidence="2" type="ORF">HANVADRAFT_7551</name>
</gene>
<keyword evidence="1" id="KW-0472">Membrane</keyword>
<dbReference type="InterPro" id="IPR036609">
    <property type="entry name" value="LCCL_sf"/>
</dbReference>
<dbReference type="AlphaFoldDB" id="A0A1B7TB86"/>
<dbReference type="EMBL" id="LXPE01000029">
    <property type="protein sequence ID" value="OBA25977.1"/>
    <property type="molecule type" value="Genomic_DNA"/>
</dbReference>
<evidence type="ECO:0000256" key="1">
    <source>
        <dbReference type="SAM" id="Phobius"/>
    </source>
</evidence>
<evidence type="ECO:0000313" key="3">
    <source>
        <dbReference type="Proteomes" id="UP000092321"/>
    </source>
</evidence>
<protein>
    <recommendedName>
        <fullName evidence="4">LCCL domain-containing protein</fullName>
    </recommendedName>
</protein>
<keyword evidence="1" id="KW-1133">Transmembrane helix</keyword>
<evidence type="ECO:0008006" key="4">
    <source>
        <dbReference type="Google" id="ProtNLM"/>
    </source>
</evidence>
<accession>A0A1B7TB86</accession>
<organism evidence="2 3">
    <name type="scientific">Hanseniaspora valbyensis NRRL Y-1626</name>
    <dbReference type="NCBI Taxonomy" id="766949"/>
    <lineage>
        <taxon>Eukaryota</taxon>
        <taxon>Fungi</taxon>
        <taxon>Dikarya</taxon>
        <taxon>Ascomycota</taxon>
        <taxon>Saccharomycotina</taxon>
        <taxon>Saccharomycetes</taxon>
        <taxon>Saccharomycodales</taxon>
        <taxon>Saccharomycodaceae</taxon>
        <taxon>Hanseniaspora</taxon>
    </lineage>
</organism>
<comment type="caution">
    <text evidence="2">The sequence shown here is derived from an EMBL/GenBank/DDBJ whole genome shotgun (WGS) entry which is preliminary data.</text>
</comment>
<feature type="transmembrane region" description="Helical" evidence="1">
    <location>
        <begin position="258"/>
        <end position="275"/>
    </location>
</feature>
<dbReference type="PANTHER" id="PTHR31331:SF1">
    <property type="entry name" value="CYSTEINE RICH SECRETORY PROTEIN LCCL DOMAIN CONTAINING 2"/>
    <property type="match status" value="1"/>
</dbReference>
<dbReference type="InterPro" id="IPR051957">
    <property type="entry name" value="CRISP-LCCL_domain"/>
</dbReference>
<feature type="transmembrane region" description="Helical" evidence="1">
    <location>
        <begin position="313"/>
        <end position="332"/>
    </location>
</feature>
<keyword evidence="3" id="KW-1185">Reference proteome</keyword>
<dbReference type="Gene3D" id="2.170.130.20">
    <property type="entry name" value="LCCL-like domain"/>
    <property type="match status" value="1"/>
</dbReference>
<dbReference type="OrthoDB" id="441660at2759"/>
<keyword evidence="1" id="KW-0812">Transmembrane</keyword>
<name>A0A1B7TB86_9ASCO</name>
<dbReference type="PANTHER" id="PTHR31331">
    <property type="entry name" value="LCCL DOMAIN PROTEIN (AFU_ORTHOLOGUE AFUA_5G08630)"/>
    <property type="match status" value="1"/>
</dbReference>
<reference evidence="3" key="1">
    <citation type="journal article" date="2016" name="Proc. Natl. Acad. Sci. U.S.A.">
        <title>Comparative genomics of biotechnologically important yeasts.</title>
        <authorList>
            <person name="Riley R."/>
            <person name="Haridas S."/>
            <person name="Wolfe K.H."/>
            <person name="Lopes M.R."/>
            <person name="Hittinger C.T."/>
            <person name="Goeker M."/>
            <person name="Salamov A.A."/>
            <person name="Wisecaver J.H."/>
            <person name="Long T.M."/>
            <person name="Calvey C.H."/>
            <person name="Aerts A.L."/>
            <person name="Barry K.W."/>
            <person name="Choi C."/>
            <person name="Clum A."/>
            <person name="Coughlan A.Y."/>
            <person name="Deshpande S."/>
            <person name="Douglass A.P."/>
            <person name="Hanson S.J."/>
            <person name="Klenk H.-P."/>
            <person name="LaButti K.M."/>
            <person name="Lapidus A."/>
            <person name="Lindquist E.A."/>
            <person name="Lipzen A.M."/>
            <person name="Meier-Kolthoff J.P."/>
            <person name="Ohm R.A."/>
            <person name="Otillar R.P."/>
            <person name="Pangilinan J.L."/>
            <person name="Peng Y."/>
            <person name="Rokas A."/>
            <person name="Rosa C.A."/>
            <person name="Scheuner C."/>
            <person name="Sibirny A.A."/>
            <person name="Slot J.C."/>
            <person name="Stielow J.B."/>
            <person name="Sun H."/>
            <person name="Kurtzman C.P."/>
            <person name="Blackwell M."/>
            <person name="Grigoriev I.V."/>
            <person name="Jeffries T.W."/>
        </authorList>
    </citation>
    <scope>NUCLEOTIDE SEQUENCE [LARGE SCALE GENOMIC DNA]</scope>
    <source>
        <strain evidence="3">NRRL Y-1626</strain>
    </source>
</reference>
<sequence>MSFKKKYIKLNDDNLELETFSLPTDTNLDNQNDLESNGIPSNKQFHESFSNYFQPYTKMNSETDKINQEEEDEDQIEGAAINTTTDDSRKYNTYWKCNSRINYPSSSNNACGLNLEKCTPFETSKAMTVRCPALCDQGGLVYAPIAVGDKRIRYESYVIGEDYYRADSFVCAAAYKQPIDKESSNEGVKLKKDSSQKGGLSYRKRLISRIFGGCVQIKHVGAQLDFPTTENIQFDSFYPSSYVLEEAPFSAACIDPRFYVLAINLVFFGIIFYFFESKISFWWLMIQCFFFQSLVMDPAITIDPRDITTFAELVSLTVQKLLPLCFILHVLYSTTIERTFNDDYVSSIWKMGWLATFWLGLLNNITFDRLPVDRLTISDLKEQSGGIAATGFIFTIIITSAFVQGYSVWKAGLFRQHFKLYITMIISLISLSLLPGFGLRIHHYILGMLLLPGCGTRGKSAYILQGVLVGLILNGIGRWDFASIIETQRALLRGSAGDLSKPPVFIHNSTMKNIVSWSSPTNDLSYIDSDLTGFSFLLNDMEVYVGTNTTITIPALMKENKLVDDLISGALMYEKDVKLYLRIAMCNVLDSSNRGDYTNAAILYYPSGNWTDPLPGVS</sequence>
<dbReference type="SUPFAM" id="SSF69848">
    <property type="entry name" value="LCCL domain"/>
    <property type="match status" value="1"/>
</dbReference>